<evidence type="ECO:0000256" key="4">
    <source>
        <dbReference type="ARBA" id="ARBA00022525"/>
    </source>
</evidence>
<dbReference type="STRING" id="1328759.A0A5C2SPF0"/>
<comment type="subcellular location">
    <subcellularLocation>
        <location evidence="1 6">Secreted</location>
        <location evidence="1 6">Cell wall</location>
    </subcellularLocation>
</comment>
<proteinExistence type="inferred from homology"/>
<evidence type="ECO:0000313" key="7">
    <source>
        <dbReference type="EMBL" id="RPD65520.1"/>
    </source>
</evidence>
<evidence type="ECO:0000256" key="6">
    <source>
        <dbReference type="RuleBase" id="RU365009"/>
    </source>
</evidence>
<dbReference type="SMART" id="SM00075">
    <property type="entry name" value="HYDRO"/>
    <property type="match status" value="1"/>
</dbReference>
<feature type="chain" id="PRO_5023154333" description="Hydrophobin" evidence="6">
    <location>
        <begin position="21"/>
        <end position="134"/>
    </location>
</feature>
<evidence type="ECO:0000313" key="8">
    <source>
        <dbReference type="Proteomes" id="UP000313359"/>
    </source>
</evidence>
<dbReference type="InterPro" id="IPR001338">
    <property type="entry name" value="Class_I_Hydrophobin"/>
</dbReference>
<accession>A0A5C2SPF0</accession>
<comment type="similarity">
    <text evidence="2 6">Belongs to the fungal hydrophobin family.</text>
</comment>
<dbReference type="OrthoDB" id="4225815at2759"/>
<dbReference type="GO" id="GO:0009277">
    <property type="term" value="C:fungal-type cell wall"/>
    <property type="evidence" value="ECO:0007669"/>
    <property type="project" value="InterPro"/>
</dbReference>
<dbReference type="GO" id="GO:0005199">
    <property type="term" value="F:structural constituent of cell wall"/>
    <property type="evidence" value="ECO:0007669"/>
    <property type="project" value="InterPro"/>
</dbReference>
<feature type="signal peptide" evidence="6">
    <location>
        <begin position="1"/>
        <end position="20"/>
    </location>
</feature>
<keyword evidence="8" id="KW-1185">Reference proteome</keyword>
<sequence length="134" mass="13168">MFARTSATLSLISLLTLAVATPWNTPTTTPGTTVTVTITSTAPATTVTEPAGDCSTGPIQCCDSVEEASSPDASKFLGLLGIVVQGVDVLVGITCSPVTVIGVGGGSCGSSTAVCCEDNSFGGLVSIGCVPVIL</sequence>
<evidence type="ECO:0000256" key="2">
    <source>
        <dbReference type="ARBA" id="ARBA00010446"/>
    </source>
</evidence>
<dbReference type="Proteomes" id="UP000313359">
    <property type="component" value="Unassembled WGS sequence"/>
</dbReference>
<evidence type="ECO:0000256" key="3">
    <source>
        <dbReference type="ARBA" id="ARBA00022512"/>
    </source>
</evidence>
<name>A0A5C2SPF0_9APHY</name>
<keyword evidence="4 6" id="KW-0964">Secreted</keyword>
<dbReference type="CDD" id="cd23507">
    <property type="entry name" value="hydrophobin_I"/>
    <property type="match status" value="1"/>
</dbReference>
<protein>
    <recommendedName>
        <fullName evidence="6">Hydrophobin</fullName>
    </recommendedName>
</protein>
<evidence type="ECO:0000256" key="1">
    <source>
        <dbReference type="ARBA" id="ARBA00004191"/>
    </source>
</evidence>
<dbReference type="Pfam" id="PF01185">
    <property type="entry name" value="Hydrophobin"/>
    <property type="match status" value="1"/>
</dbReference>
<keyword evidence="6" id="KW-0732">Signal</keyword>
<reference evidence="7" key="1">
    <citation type="journal article" date="2018" name="Genome Biol. Evol.">
        <title>Genomics and development of Lentinus tigrinus, a white-rot wood-decaying mushroom with dimorphic fruiting bodies.</title>
        <authorList>
            <person name="Wu B."/>
            <person name="Xu Z."/>
            <person name="Knudson A."/>
            <person name="Carlson A."/>
            <person name="Chen N."/>
            <person name="Kovaka S."/>
            <person name="LaButti K."/>
            <person name="Lipzen A."/>
            <person name="Pennachio C."/>
            <person name="Riley R."/>
            <person name="Schakwitz W."/>
            <person name="Umezawa K."/>
            <person name="Ohm R.A."/>
            <person name="Grigoriev I.V."/>
            <person name="Nagy L.G."/>
            <person name="Gibbons J."/>
            <person name="Hibbett D."/>
        </authorList>
    </citation>
    <scope>NUCLEOTIDE SEQUENCE [LARGE SCALE GENOMIC DNA]</scope>
    <source>
        <strain evidence="7">ALCF2SS1-6</strain>
    </source>
</reference>
<dbReference type="AlphaFoldDB" id="A0A5C2SPF0"/>
<keyword evidence="3 6" id="KW-0134">Cell wall</keyword>
<organism evidence="7 8">
    <name type="scientific">Lentinus tigrinus ALCF2SS1-6</name>
    <dbReference type="NCBI Taxonomy" id="1328759"/>
    <lineage>
        <taxon>Eukaryota</taxon>
        <taxon>Fungi</taxon>
        <taxon>Dikarya</taxon>
        <taxon>Basidiomycota</taxon>
        <taxon>Agaricomycotina</taxon>
        <taxon>Agaricomycetes</taxon>
        <taxon>Polyporales</taxon>
        <taxon>Polyporaceae</taxon>
        <taxon>Lentinus</taxon>
    </lineage>
</organism>
<evidence type="ECO:0000256" key="5">
    <source>
        <dbReference type="ARBA" id="ARBA00023157"/>
    </source>
</evidence>
<dbReference type="EMBL" id="ML122252">
    <property type="protein sequence ID" value="RPD65520.1"/>
    <property type="molecule type" value="Genomic_DNA"/>
</dbReference>
<keyword evidence="5 6" id="KW-1015">Disulfide bond</keyword>
<gene>
    <name evidence="7" type="ORF">L227DRAFT_597961</name>
</gene>